<name>A0A235BS49_UNCW3</name>
<feature type="transmembrane region" description="Helical" evidence="5">
    <location>
        <begin position="6"/>
        <end position="27"/>
    </location>
</feature>
<dbReference type="EMBL" id="NOZP01000162">
    <property type="protein sequence ID" value="OYD14385.1"/>
    <property type="molecule type" value="Genomic_DNA"/>
</dbReference>
<dbReference type="InterPro" id="IPR006260">
    <property type="entry name" value="TonB/TolA_C"/>
</dbReference>
<dbReference type="AlphaFoldDB" id="A0A235BS49"/>
<evidence type="ECO:0000256" key="4">
    <source>
        <dbReference type="ARBA" id="ARBA00023136"/>
    </source>
</evidence>
<dbReference type="Pfam" id="PF13103">
    <property type="entry name" value="TonB_2"/>
    <property type="match status" value="1"/>
</dbReference>
<dbReference type="NCBIfam" id="TIGR01352">
    <property type="entry name" value="tonB_Cterm"/>
    <property type="match status" value="1"/>
</dbReference>
<dbReference type="Gene3D" id="3.30.1150.10">
    <property type="match status" value="1"/>
</dbReference>
<protein>
    <recommendedName>
        <fullName evidence="8">TonB C-terminal domain-containing protein</fullName>
    </recommendedName>
</protein>
<reference evidence="6 7" key="1">
    <citation type="submission" date="2017-07" db="EMBL/GenBank/DDBJ databases">
        <title>Recovery of genomes from metagenomes via a dereplication, aggregation, and scoring strategy.</title>
        <authorList>
            <person name="Sieber C.M."/>
            <person name="Probst A.J."/>
            <person name="Sharrar A."/>
            <person name="Thomas B.C."/>
            <person name="Hess M."/>
            <person name="Tringe S.G."/>
            <person name="Banfield J.F."/>
        </authorList>
    </citation>
    <scope>NUCLEOTIDE SEQUENCE [LARGE SCALE GENOMIC DNA]</scope>
    <source>
        <strain evidence="6">JGI_Cruoil_03_51_56</strain>
    </source>
</reference>
<comment type="caution">
    <text evidence="6">The sequence shown here is derived from an EMBL/GenBank/DDBJ whole genome shotgun (WGS) entry which is preliminary data.</text>
</comment>
<dbReference type="SUPFAM" id="SSF74653">
    <property type="entry name" value="TolA/TonB C-terminal domain"/>
    <property type="match status" value="1"/>
</dbReference>
<keyword evidence="3 5" id="KW-1133">Transmembrane helix</keyword>
<keyword evidence="2 5" id="KW-0812">Transmembrane</keyword>
<gene>
    <name evidence="6" type="ORF">CH330_08760</name>
</gene>
<dbReference type="PROSITE" id="PS51257">
    <property type="entry name" value="PROKAR_LIPOPROTEIN"/>
    <property type="match status" value="1"/>
</dbReference>
<organism evidence="6 7">
    <name type="scientific">candidate division WOR-3 bacterium JGI_Cruoil_03_51_56</name>
    <dbReference type="NCBI Taxonomy" id="1973747"/>
    <lineage>
        <taxon>Bacteria</taxon>
        <taxon>Bacteria division WOR-3</taxon>
    </lineage>
</organism>
<keyword evidence="4 5" id="KW-0472">Membrane</keyword>
<dbReference type="Proteomes" id="UP000215559">
    <property type="component" value="Unassembled WGS sequence"/>
</dbReference>
<accession>A0A235BS49</accession>
<sequence length="187" mass="20744">MKREVLISFVGHSVLIVVIGISCAFRLGRLKPKPQIFSVRLVNFGSTVRTGKPQGLSIVQRKPKSRAKPKPKSATQPVVVRKQGLGARIEGADALGYSYYLNIILSKIGDNWCNPQKGQSHTFRATVFFIIERDGTIKEVKLEKGSGNAGYDASCERALLVTDKLPPLPPEFKGVRLKLHLEFEYKP</sequence>
<dbReference type="GO" id="GO:0016020">
    <property type="term" value="C:membrane"/>
    <property type="evidence" value="ECO:0007669"/>
    <property type="project" value="UniProtKB-SubCell"/>
</dbReference>
<evidence type="ECO:0000256" key="5">
    <source>
        <dbReference type="SAM" id="Phobius"/>
    </source>
</evidence>
<proteinExistence type="predicted"/>
<evidence type="ECO:0000313" key="7">
    <source>
        <dbReference type="Proteomes" id="UP000215559"/>
    </source>
</evidence>
<evidence type="ECO:0000256" key="2">
    <source>
        <dbReference type="ARBA" id="ARBA00022692"/>
    </source>
</evidence>
<evidence type="ECO:0000256" key="3">
    <source>
        <dbReference type="ARBA" id="ARBA00022989"/>
    </source>
</evidence>
<evidence type="ECO:0008006" key="8">
    <source>
        <dbReference type="Google" id="ProtNLM"/>
    </source>
</evidence>
<comment type="subcellular location">
    <subcellularLocation>
        <location evidence="1">Membrane</location>
        <topology evidence="1">Single-pass membrane protein</topology>
    </subcellularLocation>
</comment>
<evidence type="ECO:0000256" key="1">
    <source>
        <dbReference type="ARBA" id="ARBA00004167"/>
    </source>
</evidence>
<evidence type="ECO:0000313" key="6">
    <source>
        <dbReference type="EMBL" id="OYD14385.1"/>
    </source>
</evidence>